<evidence type="ECO:0000256" key="4">
    <source>
        <dbReference type="ARBA" id="ARBA00023242"/>
    </source>
</evidence>
<dbReference type="Gene3D" id="3.30.360.20">
    <property type="entry name" value="RNA 3'-terminal phosphate cyclase, insert domain"/>
    <property type="match status" value="1"/>
</dbReference>
<dbReference type="InterPro" id="IPR000228">
    <property type="entry name" value="RNA3'_term_phos_cyc"/>
</dbReference>
<comment type="subcellular location">
    <subcellularLocation>
        <location evidence="1">Nucleus</location>
        <location evidence="1">Nucleolus</location>
    </subcellularLocation>
</comment>
<dbReference type="OMA" id="HHQMLVL"/>
<proteinExistence type="inferred from homology"/>
<sequence length="355" mass="36874">MLHFSGAEDLRQRVVLATLARRQIRITGIRAEAVAGAEEGAVGLSDAEASFLRLVEKVVDGCEIAINETGTELRYRPGILVGGAGLVHDCGKARGVGYFVEPLLALAPFAKRDLQITFRGLTNHAHDVGVDVLRSASLPLLKRFGIEGEMALQVVRRGAPPSGAGDGVGEVVLKLPAVRTLHPLHLTDPGRVKRVRGLAYGSRVSPQILARVVEAARGEIEPRSSRDRAAGAGYAVCLVAESTNGVLLAAEATGGGGADPEEVGAAAASQLMEEVVQGGAIDAAHQPLALLLMAFGAQDVSRLRTGPLSPAAVSLLRGLDTFLGVRCHMTTEPADGSVLVSCRGVGFSNAAKSVI</sequence>
<dbReference type="Pfam" id="PF05189">
    <property type="entry name" value="RTC_insert"/>
    <property type="match status" value="1"/>
</dbReference>
<dbReference type="PaxDb" id="2903-EOD33259"/>
<dbReference type="Gene3D" id="3.65.10.20">
    <property type="entry name" value="RNA 3'-terminal phosphate cyclase domain"/>
    <property type="match status" value="1"/>
</dbReference>
<keyword evidence="3" id="KW-0690">Ribosome biogenesis</keyword>
<evidence type="ECO:0000256" key="1">
    <source>
        <dbReference type="ARBA" id="ARBA00004604"/>
    </source>
</evidence>
<keyword evidence="8" id="KW-1185">Reference proteome</keyword>
<evidence type="ECO:0000259" key="6">
    <source>
        <dbReference type="Pfam" id="PF05189"/>
    </source>
</evidence>
<dbReference type="STRING" id="2903.R1FIV1"/>
<evidence type="ECO:0008006" key="9">
    <source>
        <dbReference type="Google" id="ProtNLM"/>
    </source>
</evidence>
<evidence type="ECO:0000256" key="3">
    <source>
        <dbReference type="ARBA" id="ARBA00022517"/>
    </source>
</evidence>
<dbReference type="PANTHER" id="PTHR11096:SF1">
    <property type="entry name" value="RNA 3'-TERMINAL PHOSPHATE CYCLASE-LIKE PROTEIN"/>
    <property type="match status" value="1"/>
</dbReference>
<accession>A0A0D3KBX4</accession>
<dbReference type="InterPro" id="IPR013791">
    <property type="entry name" value="RNA3'-term_phos_cycl_insert"/>
</dbReference>
<feature type="domain" description="RNA 3'-terminal phosphate cyclase" evidence="5">
    <location>
        <begin position="3"/>
        <end position="328"/>
    </location>
</feature>
<dbReference type="RefSeq" id="XP_005785688.1">
    <property type="nucleotide sequence ID" value="XM_005785631.1"/>
</dbReference>
<dbReference type="GO" id="GO:0005730">
    <property type="term" value="C:nucleolus"/>
    <property type="evidence" value="ECO:0007669"/>
    <property type="project" value="UniProtKB-SubCell"/>
</dbReference>
<comment type="similarity">
    <text evidence="2">Belongs to the RNA 3'-terminal cyclase family. Type 2 subfamily.</text>
</comment>
<dbReference type="InterPro" id="IPR023797">
    <property type="entry name" value="RNA3'_phos_cyclase_dom"/>
</dbReference>
<evidence type="ECO:0000259" key="5">
    <source>
        <dbReference type="Pfam" id="PF01137"/>
    </source>
</evidence>
<organism evidence="7 8">
    <name type="scientific">Emiliania huxleyi (strain CCMP1516)</name>
    <dbReference type="NCBI Taxonomy" id="280463"/>
    <lineage>
        <taxon>Eukaryota</taxon>
        <taxon>Haptista</taxon>
        <taxon>Haptophyta</taxon>
        <taxon>Prymnesiophyceae</taxon>
        <taxon>Isochrysidales</taxon>
        <taxon>Noelaerhabdaceae</taxon>
        <taxon>Emiliania</taxon>
    </lineage>
</organism>
<dbReference type="Proteomes" id="UP000013827">
    <property type="component" value="Unassembled WGS sequence"/>
</dbReference>
<dbReference type="Pfam" id="PF01137">
    <property type="entry name" value="RTC"/>
    <property type="match status" value="1"/>
</dbReference>
<evidence type="ECO:0000313" key="7">
    <source>
        <dbReference type="EnsemblProtists" id="EOD33259"/>
    </source>
</evidence>
<dbReference type="HOGENOM" id="CLU_027882_1_0_1"/>
<dbReference type="InterPro" id="IPR013792">
    <property type="entry name" value="RNA3'P_cycl/enolpyr_Trfase_a/b"/>
</dbReference>
<dbReference type="PANTHER" id="PTHR11096">
    <property type="entry name" value="RNA 3' TERMINAL PHOSPHATE CYCLASE"/>
    <property type="match status" value="1"/>
</dbReference>
<keyword evidence="4" id="KW-0539">Nucleus</keyword>
<dbReference type="AlphaFoldDB" id="A0A0D3KBX4"/>
<dbReference type="EnsemblProtists" id="EOD33259">
    <property type="protein sequence ID" value="EOD33259"/>
    <property type="gene ID" value="EMIHUDRAFT_63451"/>
</dbReference>
<dbReference type="SUPFAM" id="SSF55205">
    <property type="entry name" value="EPT/RTPC-like"/>
    <property type="match status" value="1"/>
</dbReference>
<name>A0A0D3KBX4_EMIH1</name>
<feature type="domain" description="RNA 3'-terminal phosphate cyclase insert" evidence="6">
    <location>
        <begin position="187"/>
        <end position="275"/>
    </location>
</feature>
<dbReference type="InterPro" id="IPR037136">
    <property type="entry name" value="RNA3'_phos_cyclase_dom_sf"/>
</dbReference>
<protein>
    <recommendedName>
        <fullName evidence="9">RNA 3'-terminal phosphate cyclase</fullName>
    </recommendedName>
</protein>
<dbReference type="InterPro" id="IPR016443">
    <property type="entry name" value="RNA3'_term_phos_cyc_type_2"/>
</dbReference>
<dbReference type="NCBIfam" id="TIGR03400">
    <property type="entry name" value="18S_RNA_Rcl1p"/>
    <property type="match status" value="1"/>
</dbReference>
<dbReference type="InterPro" id="IPR036553">
    <property type="entry name" value="RPTC_insert"/>
</dbReference>
<dbReference type="GO" id="GO:0000479">
    <property type="term" value="P:endonucleolytic cleavage of tricistronic rRNA transcript (SSU-rRNA, 5.8S rRNA, LSU-rRNA)"/>
    <property type="evidence" value="ECO:0007669"/>
    <property type="project" value="TreeGrafter"/>
</dbReference>
<dbReference type="eggNOG" id="KOG3980">
    <property type="taxonomic scope" value="Eukaryota"/>
</dbReference>
<dbReference type="GeneID" id="17278530"/>
<reference evidence="7" key="2">
    <citation type="submission" date="2024-10" db="UniProtKB">
        <authorList>
            <consortium name="EnsemblProtists"/>
        </authorList>
    </citation>
    <scope>IDENTIFICATION</scope>
</reference>
<dbReference type="GO" id="GO:0004521">
    <property type="term" value="F:RNA endonuclease activity"/>
    <property type="evidence" value="ECO:0007669"/>
    <property type="project" value="TreeGrafter"/>
</dbReference>
<evidence type="ECO:0000256" key="2">
    <source>
        <dbReference type="ARBA" id="ARBA00007089"/>
    </source>
</evidence>
<evidence type="ECO:0000313" key="8">
    <source>
        <dbReference type="Proteomes" id="UP000013827"/>
    </source>
</evidence>
<dbReference type="KEGG" id="ehx:EMIHUDRAFT_63451"/>
<reference evidence="8" key="1">
    <citation type="journal article" date="2013" name="Nature">
        <title>Pan genome of the phytoplankton Emiliania underpins its global distribution.</title>
        <authorList>
            <person name="Read B.A."/>
            <person name="Kegel J."/>
            <person name="Klute M.J."/>
            <person name="Kuo A."/>
            <person name="Lefebvre S.C."/>
            <person name="Maumus F."/>
            <person name="Mayer C."/>
            <person name="Miller J."/>
            <person name="Monier A."/>
            <person name="Salamov A."/>
            <person name="Young J."/>
            <person name="Aguilar M."/>
            <person name="Claverie J.M."/>
            <person name="Frickenhaus S."/>
            <person name="Gonzalez K."/>
            <person name="Herman E.K."/>
            <person name="Lin Y.C."/>
            <person name="Napier J."/>
            <person name="Ogata H."/>
            <person name="Sarno A.F."/>
            <person name="Shmutz J."/>
            <person name="Schroeder D."/>
            <person name="de Vargas C."/>
            <person name="Verret F."/>
            <person name="von Dassow P."/>
            <person name="Valentin K."/>
            <person name="Van de Peer Y."/>
            <person name="Wheeler G."/>
            <person name="Dacks J.B."/>
            <person name="Delwiche C.F."/>
            <person name="Dyhrman S.T."/>
            <person name="Glockner G."/>
            <person name="John U."/>
            <person name="Richards T."/>
            <person name="Worden A.Z."/>
            <person name="Zhang X."/>
            <person name="Grigoriev I.V."/>
            <person name="Allen A.E."/>
            <person name="Bidle K."/>
            <person name="Borodovsky M."/>
            <person name="Bowler C."/>
            <person name="Brownlee C."/>
            <person name="Cock J.M."/>
            <person name="Elias M."/>
            <person name="Gladyshev V.N."/>
            <person name="Groth M."/>
            <person name="Guda C."/>
            <person name="Hadaegh A."/>
            <person name="Iglesias-Rodriguez M.D."/>
            <person name="Jenkins J."/>
            <person name="Jones B.M."/>
            <person name="Lawson T."/>
            <person name="Leese F."/>
            <person name="Lindquist E."/>
            <person name="Lobanov A."/>
            <person name="Lomsadze A."/>
            <person name="Malik S.B."/>
            <person name="Marsh M.E."/>
            <person name="Mackinder L."/>
            <person name="Mock T."/>
            <person name="Mueller-Roeber B."/>
            <person name="Pagarete A."/>
            <person name="Parker M."/>
            <person name="Probert I."/>
            <person name="Quesneville H."/>
            <person name="Raines C."/>
            <person name="Rensing S.A."/>
            <person name="Riano-Pachon D.M."/>
            <person name="Richier S."/>
            <person name="Rokitta S."/>
            <person name="Shiraiwa Y."/>
            <person name="Soanes D.M."/>
            <person name="van der Giezen M."/>
            <person name="Wahlund T.M."/>
            <person name="Williams B."/>
            <person name="Wilson W."/>
            <person name="Wolfe G."/>
            <person name="Wurch L.L."/>
        </authorList>
    </citation>
    <scope>NUCLEOTIDE SEQUENCE</scope>
</reference>